<name>A0A6C1AZY1_9RHOO</name>
<keyword evidence="4" id="KW-0732">Signal</keyword>
<organism evidence="5 6">
    <name type="scientific">Nitrogeniibacter mangrovi</name>
    <dbReference type="NCBI Taxonomy" id="2016596"/>
    <lineage>
        <taxon>Bacteria</taxon>
        <taxon>Pseudomonadati</taxon>
        <taxon>Pseudomonadota</taxon>
        <taxon>Betaproteobacteria</taxon>
        <taxon>Rhodocyclales</taxon>
        <taxon>Zoogloeaceae</taxon>
        <taxon>Nitrogeniibacter</taxon>
    </lineage>
</organism>
<evidence type="ECO:0000313" key="6">
    <source>
        <dbReference type="Proteomes" id="UP000501991"/>
    </source>
</evidence>
<dbReference type="PROSITE" id="PS50297">
    <property type="entry name" value="ANK_REP_REGION"/>
    <property type="match status" value="2"/>
</dbReference>
<dbReference type="RefSeq" id="WP_173763371.1">
    <property type="nucleotide sequence ID" value="NZ_CP048836.1"/>
</dbReference>
<keyword evidence="6" id="KW-1185">Reference proteome</keyword>
<dbReference type="Pfam" id="PF12796">
    <property type="entry name" value="Ank_2"/>
    <property type="match status" value="1"/>
</dbReference>
<proteinExistence type="predicted"/>
<gene>
    <name evidence="5" type="ORF">G3580_00335</name>
</gene>
<dbReference type="PROSITE" id="PS50088">
    <property type="entry name" value="ANK_REPEAT"/>
    <property type="match status" value="2"/>
</dbReference>
<dbReference type="InterPro" id="IPR002110">
    <property type="entry name" value="Ankyrin_rpt"/>
</dbReference>
<dbReference type="GO" id="GO:0085020">
    <property type="term" value="P:protein K6-linked ubiquitination"/>
    <property type="evidence" value="ECO:0007669"/>
    <property type="project" value="TreeGrafter"/>
</dbReference>
<accession>A0A6C1AZY1</accession>
<dbReference type="PANTHER" id="PTHR24171:SF8">
    <property type="entry name" value="BRCA1-ASSOCIATED RING DOMAIN PROTEIN 1"/>
    <property type="match status" value="1"/>
</dbReference>
<sequence>MRALICVFATLFSLHVHAFDTPQEFEAFVSPPHRARGLPVPDKAQFDAIRRTGSAWAPAPAQAASQAMLAAARARDWDAVLARLKDGADPNVVDAQRRGGVLALAAADGRAELVRKLLAAGADPDRRGEAGFTPLGVAALRGHAAVVRLLLRHGADPDKRGADGAPPLVNAVRLGHRHIVDTLLAAGADPSLPDKRGLHALGMAAAGGDAGLVRAVLATGMNVDTPDGEGRTAYFWAGVYRHPAVRALLLAAGADATASVRVR</sequence>
<feature type="chain" id="PRO_5025549101" evidence="4">
    <location>
        <begin position="19"/>
        <end position="263"/>
    </location>
</feature>
<feature type="repeat" description="ANK" evidence="3">
    <location>
        <begin position="130"/>
        <end position="162"/>
    </location>
</feature>
<evidence type="ECO:0000256" key="1">
    <source>
        <dbReference type="ARBA" id="ARBA00022737"/>
    </source>
</evidence>
<dbReference type="EMBL" id="CP048836">
    <property type="protein sequence ID" value="QID16205.1"/>
    <property type="molecule type" value="Genomic_DNA"/>
</dbReference>
<feature type="signal peptide" evidence="4">
    <location>
        <begin position="1"/>
        <end position="18"/>
    </location>
</feature>
<dbReference type="SUPFAM" id="SSF48403">
    <property type="entry name" value="Ankyrin repeat"/>
    <property type="match status" value="1"/>
</dbReference>
<reference evidence="5 6" key="1">
    <citation type="submission" date="2020-02" db="EMBL/GenBank/DDBJ databases">
        <title>Nitrogenibacter mangrovi gen. nov., sp. nov. isolated from mangrove sediment, a denitrifying betaproteobacterium.</title>
        <authorList>
            <person name="Liao H."/>
            <person name="Tian Y."/>
        </authorList>
    </citation>
    <scope>NUCLEOTIDE SEQUENCE [LARGE SCALE GENOMIC DNA]</scope>
    <source>
        <strain evidence="5 6">M9-3-2</strain>
    </source>
</reference>
<dbReference type="SMART" id="SM00248">
    <property type="entry name" value="ANK"/>
    <property type="match status" value="5"/>
</dbReference>
<dbReference type="Proteomes" id="UP000501991">
    <property type="component" value="Chromosome"/>
</dbReference>
<keyword evidence="2 3" id="KW-0040">ANK repeat</keyword>
<dbReference type="AlphaFoldDB" id="A0A6C1AZY1"/>
<evidence type="ECO:0000256" key="3">
    <source>
        <dbReference type="PROSITE-ProRule" id="PRU00023"/>
    </source>
</evidence>
<evidence type="ECO:0000313" key="5">
    <source>
        <dbReference type="EMBL" id="QID16205.1"/>
    </source>
</evidence>
<evidence type="ECO:0000256" key="4">
    <source>
        <dbReference type="SAM" id="SignalP"/>
    </source>
</evidence>
<dbReference type="KEGG" id="azq:G3580_00335"/>
<protein>
    <submittedName>
        <fullName evidence="5">Ankyrin repeat domain-containing protein</fullName>
    </submittedName>
</protein>
<dbReference type="GO" id="GO:0004842">
    <property type="term" value="F:ubiquitin-protein transferase activity"/>
    <property type="evidence" value="ECO:0007669"/>
    <property type="project" value="TreeGrafter"/>
</dbReference>
<feature type="repeat" description="ANK" evidence="3">
    <location>
        <begin position="163"/>
        <end position="195"/>
    </location>
</feature>
<keyword evidence="1" id="KW-0677">Repeat</keyword>
<dbReference type="PANTHER" id="PTHR24171">
    <property type="entry name" value="ANKYRIN REPEAT DOMAIN-CONTAINING PROTEIN 39-RELATED"/>
    <property type="match status" value="1"/>
</dbReference>
<dbReference type="Gene3D" id="1.25.40.20">
    <property type="entry name" value="Ankyrin repeat-containing domain"/>
    <property type="match status" value="2"/>
</dbReference>
<dbReference type="InterPro" id="IPR036770">
    <property type="entry name" value="Ankyrin_rpt-contain_sf"/>
</dbReference>
<evidence type="ECO:0000256" key="2">
    <source>
        <dbReference type="ARBA" id="ARBA00023043"/>
    </source>
</evidence>